<evidence type="ECO:0000256" key="1">
    <source>
        <dbReference type="SAM" id="Phobius"/>
    </source>
</evidence>
<protein>
    <submittedName>
        <fullName evidence="2">Uncharacterized protein</fullName>
    </submittedName>
</protein>
<name>A0A6J4MUJ1_9ACTN</name>
<sequence length="80" mass="8080">MTEDPTAAMFASRSVTEHLVRGVVGLVLVVLSLAYAGAHPAALLGLVPAAVAWRGCPTCWALGLAATVSRGRVSGCDGTC</sequence>
<evidence type="ECO:0000313" key="2">
    <source>
        <dbReference type="EMBL" id="CAA9369208.1"/>
    </source>
</evidence>
<organism evidence="2">
    <name type="scientific">uncultured Nocardioidaceae bacterium</name>
    <dbReference type="NCBI Taxonomy" id="253824"/>
    <lineage>
        <taxon>Bacteria</taxon>
        <taxon>Bacillati</taxon>
        <taxon>Actinomycetota</taxon>
        <taxon>Actinomycetes</taxon>
        <taxon>Propionibacteriales</taxon>
        <taxon>Nocardioidaceae</taxon>
        <taxon>environmental samples</taxon>
    </lineage>
</organism>
<gene>
    <name evidence="2" type="ORF">AVDCRST_MAG47-999</name>
</gene>
<proteinExistence type="predicted"/>
<dbReference type="AlphaFoldDB" id="A0A6J4MUJ1"/>
<feature type="transmembrane region" description="Helical" evidence="1">
    <location>
        <begin position="19"/>
        <end position="38"/>
    </location>
</feature>
<accession>A0A6J4MUJ1</accession>
<dbReference type="EMBL" id="CADCUK010000072">
    <property type="protein sequence ID" value="CAA9369208.1"/>
    <property type="molecule type" value="Genomic_DNA"/>
</dbReference>
<keyword evidence="1" id="KW-0812">Transmembrane</keyword>
<keyword evidence="1" id="KW-0472">Membrane</keyword>
<keyword evidence="1" id="KW-1133">Transmembrane helix</keyword>
<reference evidence="2" key="1">
    <citation type="submission" date="2020-02" db="EMBL/GenBank/DDBJ databases">
        <authorList>
            <person name="Meier V. D."/>
        </authorList>
    </citation>
    <scope>NUCLEOTIDE SEQUENCE</scope>
    <source>
        <strain evidence="2">AVDCRST_MAG47</strain>
    </source>
</reference>